<gene>
    <name evidence="1" type="ORF">OXD698_LOCUS19382</name>
</gene>
<protein>
    <submittedName>
        <fullName evidence="1">Uncharacterized protein</fullName>
    </submittedName>
</protein>
<evidence type="ECO:0000313" key="1">
    <source>
        <dbReference type="EMBL" id="CAF3819994.1"/>
    </source>
</evidence>
<reference evidence="1" key="1">
    <citation type="submission" date="2021-02" db="EMBL/GenBank/DDBJ databases">
        <authorList>
            <person name="Nowell W R."/>
        </authorList>
    </citation>
    <scope>NUCLEOTIDE SEQUENCE</scope>
</reference>
<sequence>VKNGIIPPNRVGILVGSQIEEYYLNSISHGKKDYYPLKTPDEVYTGLMNDYIDASLWSNISSTYHVNNMYCELMTVGVAFSHSFYQIPVKRGWLYKADLNSHILSFMESAEIDRISAKWFGRSTASTQFVLIDLSTHLNELASAMLETMCSLAKDSILNFENDSDFDFDKLPKKITILFVSSKFVATMKSKPDQVEKVFILEEDKSRVDNQERFATGKDLIFLLADAIYRCYNKEAKAYSESGDMSSANRKKEEVNRIHSELKKTHQRFFRRDSTINTSTSTLTRVIWLKSKLEDDVEMKRLINLFDEIISSFSVFANLSDLREYLHEHETFAHIFLIIDTDYDDLVVADFHKRSNIKIVCRYGQSSSKNETTIDNYPELCLHLTHDLITHYNKLGTHYSTKKEAKTAKEMFTKAHELCKKGLEF</sequence>
<name>A0A819CJQ4_9BILA</name>
<dbReference type="Proteomes" id="UP000663844">
    <property type="component" value="Unassembled WGS sequence"/>
</dbReference>
<dbReference type="AlphaFoldDB" id="A0A819CJQ4"/>
<evidence type="ECO:0000313" key="2">
    <source>
        <dbReference type="Proteomes" id="UP000663844"/>
    </source>
</evidence>
<dbReference type="EMBL" id="CAJOAZ010001480">
    <property type="protein sequence ID" value="CAF3819994.1"/>
    <property type="molecule type" value="Genomic_DNA"/>
</dbReference>
<comment type="caution">
    <text evidence="1">The sequence shown here is derived from an EMBL/GenBank/DDBJ whole genome shotgun (WGS) entry which is preliminary data.</text>
</comment>
<proteinExistence type="predicted"/>
<organism evidence="1 2">
    <name type="scientific">Adineta steineri</name>
    <dbReference type="NCBI Taxonomy" id="433720"/>
    <lineage>
        <taxon>Eukaryota</taxon>
        <taxon>Metazoa</taxon>
        <taxon>Spiralia</taxon>
        <taxon>Gnathifera</taxon>
        <taxon>Rotifera</taxon>
        <taxon>Eurotatoria</taxon>
        <taxon>Bdelloidea</taxon>
        <taxon>Adinetida</taxon>
        <taxon>Adinetidae</taxon>
        <taxon>Adineta</taxon>
    </lineage>
</organism>
<dbReference type="Gene3D" id="3.40.190.10">
    <property type="entry name" value="Periplasmic binding protein-like II"/>
    <property type="match status" value="1"/>
</dbReference>
<dbReference type="SUPFAM" id="SSF53850">
    <property type="entry name" value="Periplasmic binding protein-like II"/>
    <property type="match status" value="1"/>
</dbReference>
<accession>A0A819CJQ4</accession>
<feature type="non-terminal residue" evidence="1">
    <location>
        <position position="1"/>
    </location>
</feature>